<evidence type="ECO:0000313" key="2">
    <source>
        <dbReference type="Proteomes" id="UP000658720"/>
    </source>
</evidence>
<proteinExistence type="predicted"/>
<organism evidence="1 2">
    <name type="scientific">Synechocystis salina LEGE 00031</name>
    <dbReference type="NCBI Taxonomy" id="1828736"/>
    <lineage>
        <taxon>Bacteria</taxon>
        <taxon>Bacillati</taxon>
        <taxon>Cyanobacteriota</taxon>
        <taxon>Cyanophyceae</taxon>
        <taxon>Synechococcales</taxon>
        <taxon>Merismopediaceae</taxon>
        <taxon>Synechocystis</taxon>
    </lineage>
</organism>
<evidence type="ECO:0000313" key="1">
    <source>
        <dbReference type="EMBL" id="MBE9252423.1"/>
    </source>
</evidence>
<name>A0ABR9VNF8_9SYNC</name>
<dbReference type="Pfam" id="PF18506">
    <property type="entry name" value="RelB-like"/>
    <property type="match status" value="1"/>
</dbReference>
<reference evidence="1 2" key="1">
    <citation type="submission" date="2020-10" db="EMBL/GenBank/DDBJ databases">
        <authorList>
            <person name="Castelo-Branco R."/>
            <person name="Eusebio N."/>
            <person name="Adriana R."/>
            <person name="Vieira A."/>
            <person name="Brugerolle De Fraissinette N."/>
            <person name="Rezende De Castro R."/>
            <person name="Schneider M.P."/>
            <person name="Vasconcelos V."/>
            <person name="Leao P.N."/>
        </authorList>
    </citation>
    <scope>NUCLEOTIDE SEQUENCE [LARGE SCALE GENOMIC DNA]</scope>
    <source>
        <strain evidence="1 2">LEGE 00031</strain>
    </source>
</reference>
<evidence type="ECO:0008006" key="3">
    <source>
        <dbReference type="Google" id="ProtNLM"/>
    </source>
</evidence>
<accession>A0ABR9VNF8</accession>
<comment type="caution">
    <text evidence="1">The sequence shown here is derived from an EMBL/GenBank/DDBJ whole genome shotgun (WGS) entry which is preliminary data.</text>
</comment>
<sequence length="65" mass="7640">MNINYPFAQELIKDPQGNIQKVVIDFDDYQKMLENFEDNQLLAFMHKVKDETPLSHSEALVELEN</sequence>
<dbReference type="Proteomes" id="UP000658720">
    <property type="component" value="Unassembled WGS sequence"/>
</dbReference>
<gene>
    <name evidence="1" type="ORF">IQ217_00855</name>
</gene>
<keyword evidence="2" id="KW-1185">Reference proteome</keyword>
<dbReference type="RefSeq" id="WP_194018577.1">
    <property type="nucleotide sequence ID" value="NZ_JADEVV010000002.1"/>
</dbReference>
<dbReference type="InterPro" id="IPR049537">
    <property type="entry name" value="RelB-like"/>
</dbReference>
<protein>
    <recommendedName>
        <fullName evidence="3">Antitoxin</fullName>
    </recommendedName>
</protein>
<dbReference type="EMBL" id="JADEVV010000002">
    <property type="protein sequence ID" value="MBE9252423.1"/>
    <property type="molecule type" value="Genomic_DNA"/>
</dbReference>